<dbReference type="EMBL" id="JBHUCX010000013">
    <property type="protein sequence ID" value="MFD1673833.1"/>
    <property type="molecule type" value="Genomic_DNA"/>
</dbReference>
<dbReference type="Proteomes" id="UP001597079">
    <property type="component" value="Unassembled WGS sequence"/>
</dbReference>
<name>A0ABW4JDT0_9BACL</name>
<evidence type="ECO:0000313" key="1">
    <source>
        <dbReference type="EMBL" id="MFD1673833.1"/>
    </source>
</evidence>
<gene>
    <name evidence="1" type="ORF">ACFSB2_03805</name>
</gene>
<dbReference type="RefSeq" id="WP_377941383.1">
    <property type="nucleotide sequence ID" value="NZ_JBHUCX010000013.1"/>
</dbReference>
<keyword evidence="2" id="KW-1185">Reference proteome</keyword>
<comment type="caution">
    <text evidence="1">The sequence shown here is derived from an EMBL/GenBank/DDBJ whole genome shotgun (WGS) entry which is preliminary data.</text>
</comment>
<evidence type="ECO:0000313" key="2">
    <source>
        <dbReference type="Proteomes" id="UP001597079"/>
    </source>
</evidence>
<protein>
    <submittedName>
        <fullName evidence="1">Uncharacterized protein</fullName>
    </submittedName>
</protein>
<feature type="non-terminal residue" evidence="1">
    <location>
        <position position="1"/>
    </location>
</feature>
<dbReference type="Gene3D" id="1.50.10.20">
    <property type="match status" value="1"/>
</dbReference>
<organism evidence="1 2">
    <name type="scientific">Alicyclobacillus fodiniaquatilis</name>
    <dbReference type="NCBI Taxonomy" id="1661150"/>
    <lineage>
        <taxon>Bacteria</taxon>
        <taxon>Bacillati</taxon>
        <taxon>Bacillota</taxon>
        <taxon>Bacilli</taxon>
        <taxon>Bacillales</taxon>
        <taxon>Alicyclobacillaceae</taxon>
        <taxon>Alicyclobacillus</taxon>
    </lineage>
</organism>
<proteinExistence type="predicted"/>
<accession>A0ABW4JDT0</accession>
<reference evidence="2" key="1">
    <citation type="journal article" date="2019" name="Int. J. Syst. Evol. Microbiol.">
        <title>The Global Catalogue of Microorganisms (GCM) 10K type strain sequencing project: providing services to taxonomists for standard genome sequencing and annotation.</title>
        <authorList>
            <consortium name="The Broad Institute Genomics Platform"/>
            <consortium name="The Broad Institute Genome Sequencing Center for Infectious Disease"/>
            <person name="Wu L."/>
            <person name="Ma J."/>
        </authorList>
    </citation>
    <scope>NUCLEOTIDE SEQUENCE [LARGE SCALE GENOMIC DNA]</scope>
    <source>
        <strain evidence="2">CGMCC 1.12286</strain>
    </source>
</reference>
<sequence length="71" mass="7744">RQNQNLDNFIQTNLSSLWDNDQTSTAGVFGNNWAGPAPSASSVDLTDELSAVMSLTHMATYQHRPILALLP</sequence>